<accession>A0A212L3W9</accession>
<protein>
    <submittedName>
        <fullName evidence="2">Uncharacterized protein</fullName>
    </submittedName>
</protein>
<sequence length="107" mass="12638">MGRLMYNRSRYFYRLHDREHRGDKYSYADLHQAIHQNRGPQQNGREQALRLHDIQLQCAQYDQLRPMNALCQNTAGQEVRRVLPMEPCSDSHQPFAAQQAQRPSCLK</sequence>
<organism evidence="2">
    <name type="scientific">uncultured Pleomorphomonas sp</name>
    <dbReference type="NCBI Taxonomy" id="442121"/>
    <lineage>
        <taxon>Bacteria</taxon>
        <taxon>Pseudomonadati</taxon>
        <taxon>Pseudomonadota</taxon>
        <taxon>Alphaproteobacteria</taxon>
        <taxon>Hyphomicrobiales</taxon>
        <taxon>Pleomorphomonadaceae</taxon>
        <taxon>Pleomorphomonas</taxon>
        <taxon>environmental samples</taxon>
    </lineage>
</organism>
<evidence type="ECO:0000256" key="1">
    <source>
        <dbReference type="SAM" id="MobiDB-lite"/>
    </source>
</evidence>
<evidence type="ECO:0000313" key="2">
    <source>
        <dbReference type="EMBL" id="SCM72263.1"/>
    </source>
</evidence>
<name>A0A212L3W9_9HYPH</name>
<dbReference type="AlphaFoldDB" id="A0A212L3W9"/>
<gene>
    <name evidence="2" type="ORF">KL86PLE_100527</name>
</gene>
<reference evidence="2" key="1">
    <citation type="submission" date="2016-08" db="EMBL/GenBank/DDBJ databases">
        <authorList>
            <person name="Seilhamer J.J."/>
        </authorList>
    </citation>
    <scope>NUCLEOTIDE SEQUENCE</scope>
    <source>
        <strain evidence="2">86</strain>
    </source>
</reference>
<feature type="region of interest" description="Disordered" evidence="1">
    <location>
        <begin position="85"/>
        <end position="107"/>
    </location>
</feature>
<proteinExistence type="predicted"/>
<feature type="compositionally biased region" description="Polar residues" evidence="1">
    <location>
        <begin position="90"/>
        <end position="107"/>
    </location>
</feature>
<dbReference type="EMBL" id="FMJD01000002">
    <property type="protein sequence ID" value="SCM72263.1"/>
    <property type="molecule type" value="Genomic_DNA"/>
</dbReference>